<name>A0A2W7PRA1_9RHOB</name>
<dbReference type="STRING" id="121821.GCA_001870675_03154"/>
<comment type="caution">
    <text evidence="4">The sequence shown here is derived from an EMBL/GenBank/DDBJ whole genome shotgun (WGS) entry which is preliminary data.</text>
</comment>
<feature type="signal peptide" evidence="2">
    <location>
        <begin position="1"/>
        <end position="22"/>
    </location>
</feature>
<dbReference type="Gene3D" id="2.40.50.100">
    <property type="match status" value="1"/>
</dbReference>
<dbReference type="Pfam" id="PF25917">
    <property type="entry name" value="BSH_RND"/>
    <property type="match status" value="1"/>
</dbReference>
<feature type="domain" description="Multidrug resistance protein MdtA-like barrel-sandwich hybrid" evidence="3">
    <location>
        <begin position="79"/>
        <end position="260"/>
    </location>
</feature>
<feature type="chain" id="PRO_5016154102" evidence="2">
    <location>
        <begin position="23"/>
        <end position="494"/>
    </location>
</feature>
<keyword evidence="5" id="KW-1185">Reference proteome</keyword>
<gene>
    <name evidence="4" type="ORF">LY56_03065</name>
</gene>
<evidence type="ECO:0000313" key="5">
    <source>
        <dbReference type="Proteomes" id="UP000249364"/>
    </source>
</evidence>
<dbReference type="PANTHER" id="PTHR30469:SF15">
    <property type="entry name" value="HLYD FAMILY OF SECRETION PROTEINS"/>
    <property type="match status" value="1"/>
</dbReference>
<feature type="coiled-coil region" evidence="1">
    <location>
        <begin position="120"/>
        <end position="154"/>
    </location>
</feature>
<dbReference type="AlphaFoldDB" id="A0A2W7PRA1"/>
<keyword evidence="1" id="KW-0175">Coiled coil</keyword>
<reference evidence="4 5" key="1">
    <citation type="submission" date="2018-06" db="EMBL/GenBank/DDBJ databases">
        <title>Genomic Encyclopedia of Archaeal and Bacterial Type Strains, Phase II (KMG-II): from individual species to whole genera.</title>
        <authorList>
            <person name="Goeker M."/>
        </authorList>
    </citation>
    <scope>NUCLEOTIDE SEQUENCE [LARGE SCALE GENOMIC DNA]</scope>
    <source>
        <strain evidence="4 5">DSM 13087</strain>
    </source>
</reference>
<organism evidence="4 5">
    <name type="scientific">Roseinatronobacter thiooxidans</name>
    <dbReference type="NCBI Taxonomy" id="121821"/>
    <lineage>
        <taxon>Bacteria</taxon>
        <taxon>Pseudomonadati</taxon>
        <taxon>Pseudomonadota</taxon>
        <taxon>Alphaproteobacteria</taxon>
        <taxon>Rhodobacterales</taxon>
        <taxon>Paracoccaceae</taxon>
        <taxon>Roseinatronobacter</taxon>
    </lineage>
</organism>
<evidence type="ECO:0000256" key="2">
    <source>
        <dbReference type="SAM" id="SignalP"/>
    </source>
</evidence>
<evidence type="ECO:0000256" key="1">
    <source>
        <dbReference type="SAM" id="Coils"/>
    </source>
</evidence>
<dbReference type="GO" id="GO:1990281">
    <property type="term" value="C:efflux pump complex"/>
    <property type="evidence" value="ECO:0007669"/>
    <property type="project" value="TreeGrafter"/>
</dbReference>
<evidence type="ECO:0000313" key="4">
    <source>
        <dbReference type="EMBL" id="PZX38046.1"/>
    </source>
</evidence>
<dbReference type="SUPFAM" id="SSF111369">
    <property type="entry name" value="HlyD-like secretion proteins"/>
    <property type="match status" value="1"/>
</dbReference>
<protein>
    <submittedName>
        <fullName evidence="4">Biotin/lipoyl-binding protein</fullName>
    </submittedName>
</protein>
<dbReference type="OrthoDB" id="7626141at2"/>
<keyword evidence="2" id="KW-0732">Signal</keyword>
<evidence type="ECO:0000259" key="3">
    <source>
        <dbReference type="Pfam" id="PF25917"/>
    </source>
</evidence>
<accession>A0A2W7PRA1</accession>
<sequence>MRFLTRSLIALFLAALSFSALAYAGYTLVTAIQSRAEVTGGPGQGGRERVFTVRAMQVTSGEVTPTLSAFGEVRTRRSLELRTPVGGQVLEVAAGFEDGADVREGQLLFRIDPSDAQAALALAQSDLARAKAELRDATRALELAGEDVAAAQAQFDLRTRALERRRGLAERGVATEAALEEAELALSSARQATVGRRQAEAQAIARRDQAESALERQRISLSEAERRLSDTRVYASFSGTLADVGISEGAIVNTNEQLGRIIDPASLEVAVRVSTAQYLRLIDDDGRLLNNEAEVALEVAGFEITSPARLVRASATVEQGQSGRQLFVELVAPRGFRPGDFVTVRLQEPALQDVALLPATAVNASGDVLVINDDNRLSALPVTVLRRQGDDVLVAARALAGLEIVREIGPALGAGILVRPQRETATGEVVMDAPEMVMLDPERRARLIAQVEGNTRMPEPVRARMIAQLSEDSVPASMLERLENGGGGRPQSGG</sequence>
<dbReference type="InterPro" id="IPR058625">
    <property type="entry name" value="MdtA-like_BSH"/>
</dbReference>
<dbReference type="RefSeq" id="WP_071470904.1">
    <property type="nucleotide sequence ID" value="NZ_MEHT01000045.1"/>
</dbReference>
<dbReference type="Proteomes" id="UP000249364">
    <property type="component" value="Unassembled WGS sequence"/>
</dbReference>
<dbReference type="GO" id="GO:0015562">
    <property type="term" value="F:efflux transmembrane transporter activity"/>
    <property type="evidence" value="ECO:0007669"/>
    <property type="project" value="TreeGrafter"/>
</dbReference>
<dbReference type="Gene3D" id="2.40.420.20">
    <property type="match status" value="1"/>
</dbReference>
<dbReference type="EMBL" id="QKZQ01000018">
    <property type="protein sequence ID" value="PZX38046.1"/>
    <property type="molecule type" value="Genomic_DNA"/>
</dbReference>
<dbReference type="PANTHER" id="PTHR30469">
    <property type="entry name" value="MULTIDRUG RESISTANCE PROTEIN MDTA"/>
    <property type="match status" value="1"/>
</dbReference>
<proteinExistence type="predicted"/>